<reference evidence="1" key="2">
    <citation type="journal article" date="2015" name="Data Brief">
        <title>Shoot transcriptome of the giant reed, Arundo donax.</title>
        <authorList>
            <person name="Barrero R.A."/>
            <person name="Guerrero F.D."/>
            <person name="Moolhuijzen P."/>
            <person name="Goolsby J.A."/>
            <person name="Tidwell J."/>
            <person name="Bellgard S.E."/>
            <person name="Bellgard M.I."/>
        </authorList>
    </citation>
    <scope>NUCLEOTIDE SEQUENCE</scope>
    <source>
        <tissue evidence="1">Shoot tissue taken approximately 20 cm above the soil surface</tissue>
    </source>
</reference>
<accession>A0A0A9CMD1</accession>
<dbReference type="EMBL" id="GBRH01221144">
    <property type="protein sequence ID" value="JAD76751.1"/>
    <property type="molecule type" value="Transcribed_RNA"/>
</dbReference>
<sequence length="65" mass="7568">MAYPFMHPIHPKQASGTHNVEIDTLLHVKVHTICWQVPDMCDSWLVLQKKGRYQNCDLSTYISKL</sequence>
<organism evidence="1">
    <name type="scientific">Arundo donax</name>
    <name type="common">Giant reed</name>
    <name type="synonym">Donax arundinaceus</name>
    <dbReference type="NCBI Taxonomy" id="35708"/>
    <lineage>
        <taxon>Eukaryota</taxon>
        <taxon>Viridiplantae</taxon>
        <taxon>Streptophyta</taxon>
        <taxon>Embryophyta</taxon>
        <taxon>Tracheophyta</taxon>
        <taxon>Spermatophyta</taxon>
        <taxon>Magnoliopsida</taxon>
        <taxon>Liliopsida</taxon>
        <taxon>Poales</taxon>
        <taxon>Poaceae</taxon>
        <taxon>PACMAD clade</taxon>
        <taxon>Arundinoideae</taxon>
        <taxon>Arundineae</taxon>
        <taxon>Arundo</taxon>
    </lineage>
</organism>
<evidence type="ECO:0000313" key="1">
    <source>
        <dbReference type="EMBL" id="JAD76751.1"/>
    </source>
</evidence>
<reference evidence="1" key="1">
    <citation type="submission" date="2014-09" db="EMBL/GenBank/DDBJ databases">
        <authorList>
            <person name="Magalhaes I.L.F."/>
            <person name="Oliveira U."/>
            <person name="Santos F.R."/>
            <person name="Vidigal T.H.D.A."/>
            <person name="Brescovit A.D."/>
            <person name="Santos A.J."/>
        </authorList>
    </citation>
    <scope>NUCLEOTIDE SEQUENCE</scope>
    <source>
        <tissue evidence="1">Shoot tissue taken approximately 20 cm above the soil surface</tissue>
    </source>
</reference>
<protein>
    <submittedName>
        <fullName evidence="1">Uncharacterized protein</fullName>
    </submittedName>
</protein>
<dbReference type="AlphaFoldDB" id="A0A0A9CMD1"/>
<proteinExistence type="predicted"/>
<name>A0A0A9CMD1_ARUDO</name>